<keyword evidence="2" id="KW-1185">Reference proteome</keyword>
<gene>
    <name evidence="1" type="ORF">ISS99_07520</name>
</gene>
<dbReference type="EMBL" id="JADIKF010000037">
    <property type="protein sequence ID" value="MBM7129369.1"/>
    <property type="molecule type" value="Genomic_DNA"/>
</dbReference>
<evidence type="ECO:0000313" key="2">
    <source>
        <dbReference type="Proteomes" id="UP001430193"/>
    </source>
</evidence>
<evidence type="ECO:0000313" key="1">
    <source>
        <dbReference type="EMBL" id="MBM7129369.1"/>
    </source>
</evidence>
<dbReference type="RefSeq" id="WP_204630974.1">
    <property type="nucleotide sequence ID" value="NZ_BSOC01000004.1"/>
</dbReference>
<dbReference type="Proteomes" id="UP001430193">
    <property type="component" value="Unassembled WGS sequence"/>
</dbReference>
<proteinExistence type="predicted"/>
<reference evidence="1" key="1">
    <citation type="submission" date="2020-10" db="EMBL/GenBank/DDBJ databases">
        <title>Phylogeny of dyella-like bacteria.</title>
        <authorList>
            <person name="Fu J."/>
        </authorList>
    </citation>
    <scope>NUCLEOTIDE SEQUENCE</scope>
    <source>
        <strain evidence="1">DHON07</strain>
    </source>
</reference>
<sequence length="258" mass="28757">MKDRLLQALERLASAELGERMRRRLGCLVISFAAAIASVVAHAASPLELVYSKSGAMCDQMELKLRNDMHCRPFDNGICGTSQAVSLGAYPGNSFRKIAVNEYGYTELSVPTTPDAGATAIVYVERFQGDLHARLVETWKVGRDDLDRVLAIPPGPAVGRNGSQVDVPRETNAEALSAMLLRGRKVADEWSPIVTIEARQLLVTRECEHATESWDNGLYLCRRITALSVYDITPHEPVLQCKFRLRKWRQNAKERSME</sequence>
<organism evidence="1 2">
    <name type="scientific">Dyella mobilis</name>
    <dbReference type="NCBI Taxonomy" id="1849582"/>
    <lineage>
        <taxon>Bacteria</taxon>
        <taxon>Pseudomonadati</taxon>
        <taxon>Pseudomonadota</taxon>
        <taxon>Gammaproteobacteria</taxon>
        <taxon>Lysobacterales</taxon>
        <taxon>Rhodanobacteraceae</taxon>
        <taxon>Dyella</taxon>
    </lineage>
</organism>
<name>A0ABS2KDW9_9GAMM</name>
<accession>A0ABS2KDW9</accession>
<comment type="caution">
    <text evidence="1">The sequence shown here is derived from an EMBL/GenBank/DDBJ whole genome shotgun (WGS) entry which is preliminary data.</text>
</comment>
<protein>
    <submittedName>
        <fullName evidence="1">Uncharacterized protein</fullName>
    </submittedName>
</protein>